<dbReference type="EMBL" id="CAJVQC010010973">
    <property type="protein sequence ID" value="CAG8622538.1"/>
    <property type="molecule type" value="Genomic_DNA"/>
</dbReference>
<gene>
    <name evidence="1" type="ORF">RPERSI_LOCUS6773</name>
</gene>
<reference evidence="1" key="1">
    <citation type="submission" date="2021-06" db="EMBL/GenBank/DDBJ databases">
        <authorList>
            <person name="Kallberg Y."/>
            <person name="Tangrot J."/>
            <person name="Rosling A."/>
        </authorList>
    </citation>
    <scope>NUCLEOTIDE SEQUENCE</scope>
    <source>
        <strain evidence="1">MA461A</strain>
    </source>
</reference>
<name>A0ACA9MYY6_9GLOM</name>
<evidence type="ECO:0000313" key="1">
    <source>
        <dbReference type="EMBL" id="CAG8622538.1"/>
    </source>
</evidence>
<keyword evidence="2" id="KW-1185">Reference proteome</keyword>
<feature type="non-terminal residue" evidence="1">
    <location>
        <position position="1"/>
    </location>
</feature>
<sequence length="63" mass="7672">SYSCRVTLLYLSHHREMEETLIYYFHSPTLKLSRLSLMDRIYSFSLRSYPNTQAHYPQDILRE</sequence>
<organism evidence="1 2">
    <name type="scientific">Racocetra persica</name>
    <dbReference type="NCBI Taxonomy" id="160502"/>
    <lineage>
        <taxon>Eukaryota</taxon>
        <taxon>Fungi</taxon>
        <taxon>Fungi incertae sedis</taxon>
        <taxon>Mucoromycota</taxon>
        <taxon>Glomeromycotina</taxon>
        <taxon>Glomeromycetes</taxon>
        <taxon>Diversisporales</taxon>
        <taxon>Gigasporaceae</taxon>
        <taxon>Racocetra</taxon>
    </lineage>
</organism>
<protein>
    <submittedName>
        <fullName evidence="1">8958_t:CDS:1</fullName>
    </submittedName>
</protein>
<dbReference type="Proteomes" id="UP000789920">
    <property type="component" value="Unassembled WGS sequence"/>
</dbReference>
<proteinExistence type="predicted"/>
<comment type="caution">
    <text evidence="1">The sequence shown here is derived from an EMBL/GenBank/DDBJ whole genome shotgun (WGS) entry which is preliminary data.</text>
</comment>
<feature type="non-terminal residue" evidence="1">
    <location>
        <position position="63"/>
    </location>
</feature>
<accession>A0ACA9MYY6</accession>
<evidence type="ECO:0000313" key="2">
    <source>
        <dbReference type="Proteomes" id="UP000789920"/>
    </source>
</evidence>